<dbReference type="CDD" id="cd01610">
    <property type="entry name" value="PAP2_like"/>
    <property type="match status" value="1"/>
</dbReference>
<evidence type="ECO:0000256" key="3">
    <source>
        <dbReference type="ARBA" id="ARBA00047594"/>
    </source>
</evidence>
<gene>
    <name evidence="6" type="ORF">L2764_21095</name>
</gene>
<dbReference type="InterPro" id="IPR036938">
    <property type="entry name" value="PAP2/HPO_sf"/>
</dbReference>
<dbReference type="Gene3D" id="1.20.144.10">
    <property type="entry name" value="Phosphatidic acid phosphatase type 2/haloperoxidase"/>
    <property type="match status" value="1"/>
</dbReference>
<reference evidence="6 7" key="1">
    <citation type="submission" date="2022-01" db="EMBL/GenBank/DDBJ databases">
        <title>Whole genome-based taxonomy of the Shewanellaceae.</title>
        <authorList>
            <person name="Martin-Rodriguez A.J."/>
        </authorList>
    </citation>
    <scope>NUCLEOTIDE SEQUENCE [LARGE SCALE GENOMIC DNA]</scope>
    <source>
        <strain evidence="6 7">DSM 17177</strain>
    </source>
</reference>
<accession>A0ABT0LH65</accession>
<evidence type="ECO:0000256" key="1">
    <source>
        <dbReference type="ARBA" id="ARBA00012374"/>
    </source>
</evidence>
<feature type="domain" description="Phosphatidic acid phosphatase type 2/haloperoxidase" evidence="5">
    <location>
        <begin position="86"/>
        <end position="241"/>
    </location>
</feature>
<organism evidence="6 7">
    <name type="scientific">Shewanella surugensis</name>
    <dbReference type="NCBI Taxonomy" id="212020"/>
    <lineage>
        <taxon>Bacteria</taxon>
        <taxon>Pseudomonadati</taxon>
        <taxon>Pseudomonadota</taxon>
        <taxon>Gammaproteobacteria</taxon>
        <taxon>Alteromonadales</taxon>
        <taxon>Shewanellaceae</taxon>
        <taxon>Shewanella</taxon>
    </lineage>
</organism>
<dbReference type="PANTHER" id="PTHR14969:SF54">
    <property type="entry name" value="PHOSPHATIDYLGLYCEROPHOSPHATASE B"/>
    <property type="match status" value="1"/>
</dbReference>
<evidence type="ECO:0000313" key="6">
    <source>
        <dbReference type="EMBL" id="MCL1126909.1"/>
    </source>
</evidence>
<evidence type="ECO:0000313" key="7">
    <source>
        <dbReference type="Proteomes" id="UP001203423"/>
    </source>
</evidence>
<dbReference type="Proteomes" id="UP001203423">
    <property type="component" value="Unassembled WGS sequence"/>
</dbReference>
<feature type="transmembrane region" description="Helical" evidence="4">
    <location>
        <begin position="178"/>
        <end position="205"/>
    </location>
</feature>
<proteinExistence type="predicted"/>
<comment type="catalytic activity">
    <reaction evidence="3">
        <text>di-trans,octa-cis-undecaprenyl diphosphate + H2O = di-trans,octa-cis-undecaprenyl phosphate + phosphate + H(+)</text>
        <dbReference type="Rhea" id="RHEA:28094"/>
        <dbReference type="ChEBI" id="CHEBI:15377"/>
        <dbReference type="ChEBI" id="CHEBI:15378"/>
        <dbReference type="ChEBI" id="CHEBI:43474"/>
        <dbReference type="ChEBI" id="CHEBI:58405"/>
        <dbReference type="ChEBI" id="CHEBI:60392"/>
        <dbReference type="EC" id="3.6.1.27"/>
    </reaction>
</comment>
<feature type="transmembrane region" description="Helical" evidence="4">
    <location>
        <begin position="50"/>
        <end position="75"/>
    </location>
</feature>
<comment type="caution">
    <text evidence="6">The sequence shown here is derived from an EMBL/GenBank/DDBJ whole genome shotgun (WGS) entry which is preliminary data.</text>
</comment>
<dbReference type="Pfam" id="PF01569">
    <property type="entry name" value="PAP2"/>
    <property type="match status" value="1"/>
</dbReference>
<feature type="transmembrane region" description="Helical" evidence="4">
    <location>
        <begin position="87"/>
        <end position="108"/>
    </location>
</feature>
<evidence type="ECO:0000256" key="2">
    <source>
        <dbReference type="ARBA" id="ARBA00032707"/>
    </source>
</evidence>
<keyword evidence="7" id="KW-1185">Reference proteome</keyword>
<keyword evidence="4" id="KW-0472">Membrane</keyword>
<dbReference type="SMART" id="SM00014">
    <property type="entry name" value="acidPPc"/>
    <property type="match status" value="1"/>
</dbReference>
<evidence type="ECO:0000256" key="4">
    <source>
        <dbReference type="SAM" id="Phobius"/>
    </source>
</evidence>
<name>A0ABT0LH65_9GAMM</name>
<keyword evidence="4" id="KW-1133">Transmembrane helix</keyword>
<dbReference type="RefSeq" id="WP_248942319.1">
    <property type="nucleotide sequence ID" value="NZ_JAKIKS010000115.1"/>
</dbReference>
<feature type="transmembrane region" description="Helical" evidence="4">
    <location>
        <begin position="226"/>
        <end position="244"/>
    </location>
</feature>
<dbReference type="SUPFAM" id="SSF48317">
    <property type="entry name" value="Acid phosphatase/Vanadium-dependent haloperoxidase"/>
    <property type="match status" value="1"/>
</dbReference>
<protein>
    <recommendedName>
        <fullName evidence="1">undecaprenyl-diphosphate phosphatase</fullName>
        <ecNumber evidence="1">3.6.1.27</ecNumber>
    </recommendedName>
    <alternativeName>
        <fullName evidence="2">Undecaprenyl pyrophosphate phosphatase</fullName>
    </alternativeName>
</protein>
<feature type="transmembrane region" description="Helical" evidence="4">
    <location>
        <begin position="12"/>
        <end position="38"/>
    </location>
</feature>
<dbReference type="EMBL" id="JAKIKS010000115">
    <property type="protein sequence ID" value="MCL1126909.1"/>
    <property type="molecule type" value="Genomic_DNA"/>
</dbReference>
<evidence type="ECO:0000259" key="5">
    <source>
        <dbReference type="SMART" id="SM00014"/>
    </source>
</evidence>
<sequence>MKNKTIKGSNIAQAWLLISAVILLSLASFMLMSGIQFFPSMNLTSGVAQFYYWITYTGTFPFAIITALVIVLFSFTQVPRHLFKRLVPALVLSLLLSLGIGYVIKILAKEPRPNIVLMAEANLLDIDTFTHLDKAARKQEITQAIPKLEAINPNIQLSTQIKQHWQQTTDNAFPSGHVAFAVTLTLVINYYLIMAGLVSFPIILITWSFLMDLSRLFLGMHWPQDILAATLLSISCSAISLYIIEKYLTAKRLSKPSSSN</sequence>
<dbReference type="PANTHER" id="PTHR14969">
    <property type="entry name" value="SPHINGOSINE-1-PHOSPHATE PHOSPHOHYDROLASE"/>
    <property type="match status" value="1"/>
</dbReference>
<keyword evidence="4" id="KW-0812">Transmembrane</keyword>
<dbReference type="InterPro" id="IPR000326">
    <property type="entry name" value="PAP2/HPO"/>
</dbReference>
<dbReference type="EC" id="3.6.1.27" evidence="1"/>